<protein>
    <submittedName>
        <fullName evidence="2">Uncharacterized protein</fullName>
    </submittedName>
</protein>
<keyword evidence="3" id="KW-1185">Reference proteome</keyword>
<evidence type="ECO:0000313" key="2">
    <source>
        <dbReference type="EMBL" id="KMS65205.1"/>
    </source>
</evidence>
<dbReference type="EMBL" id="KQ112919">
    <property type="protein sequence ID" value="KMS65205.1"/>
    <property type="molecule type" value="Genomic_DNA"/>
</dbReference>
<proteinExistence type="predicted"/>
<dbReference type="AlphaFoldDB" id="A0A0J8BHK6"/>
<feature type="compositionally biased region" description="Polar residues" evidence="1">
    <location>
        <begin position="31"/>
        <end position="41"/>
    </location>
</feature>
<evidence type="ECO:0000256" key="1">
    <source>
        <dbReference type="SAM" id="MobiDB-lite"/>
    </source>
</evidence>
<accession>A0A0J8BHK6</accession>
<gene>
    <name evidence="2" type="ORF">BVRB_038350</name>
</gene>
<dbReference type="Proteomes" id="UP000035740">
    <property type="component" value="Unassembled WGS sequence"/>
</dbReference>
<evidence type="ECO:0000313" key="3">
    <source>
        <dbReference type="Proteomes" id="UP000035740"/>
    </source>
</evidence>
<feature type="non-terminal residue" evidence="2">
    <location>
        <position position="108"/>
    </location>
</feature>
<feature type="compositionally biased region" description="Low complexity" evidence="1">
    <location>
        <begin position="51"/>
        <end position="68"/>
    </location>
</feature>
<sequence length="108" mass="11670">MIALIGSDSNDEDGHVTIQMGDINVDKEEASTPSPHQQAPSIQFDRVQVQSTALRRPLSSSSSTSSPATVRDEESSSSSQSSMDHGFEEDQVGRVASWVYYCHLILGA</sequence>
<organism evidence="2 3">
    <name type="scientific">Beta vulgaris subsp. vulgaris</name>
    <name type="common">Beet</name>
    <dbReference type="NCBI Taxonomy" id="3555"/>
    <lineage>
        <taxon>Eukaryota</taxon>
        <taxon>Viridiplantae</taxon>
        <taxon>Streptophyta</taxon>
        <taxon>Embryophyta</taxon>
        <taxon>Tracheophyta</taxon>
        <taxon>Spermatophyta</taxon>
        <taxon>Magnoliopsida</taxon>
        <taxon>eudicotyledons</taxon>
        <taxon>Gunneridae</taxon>
        <taxon>Pentapetalae</taxon>
        <taxon>Caryophyllales</taxon>
        <taxon>Chenopodiaceae</taxon>
        <taxon>Betoideae</taxon>
        <taxon>Beta</taxon>
    </lineage>
</organism>
<name>A0A0J8BHK6_BETVV</name>
<dbReference type="Gramene" id="KMS65205">
    <property type="protein sequence ID" value="KMS65205"/>
    <property type="gene ID" value="BVRB_038350"/>
</dbReference>
<reference evidence="2 3" key="1">
    <citation type="journal article" date="2014" name="Nature">
        <title>The genome of the recently domesticated crop plant sugar beet (Beta vulgaris).</title>
        <authorList>
            <person name="Dohm J.C."/>
            <person name="Minoche A.E."/>
            <person name="Holtgrawe D."/>
            <person name="Capella-Gutierrez S."/>
            <person name="Zakrzewski F."/>
            <person name="Tafer H."/>
            <person name="Rupp O."/>
            <person name="Sorensen T.R."/>
            <person name="Stracke R."/>
            <person name="Reinhardt R."/>
            <person name="Goesmann A."/>
            <person name="Kraft T."/>
            <person name="Schulz B."/>
            <person name="Stadler P.F."/>
            <person name="Schmidt T."/>
            <person name="Gabaldon T."/>
            <person name="Lehrach H."/>
            <person name="Weisshaar B."/>
            <person name="Himmelbauer H."/>
        </authorList>
    </citation>
    <scope>NUCLEOTIDE SEQUENCE [LARGE SCALE GENOMIC DNA]</scope>
    <source>
        <tissue evidence="2">Taproot</tissue>
    </source>
</reference>
<feature type="region of interest" description="Disordered" evidence="1">
    <location>
        <begin position="1"/>
        <end position="88"/>
    </location>
</feature>